<evidence type="ECO:0000313" key="4">
    <source>
        <dbReference type="EMBL" id="AKU69123.1"/>
    </source>
</evidence>
<feature type="coiled-coil region" evidence="1">
    <location>
        <begin position="282"/>
        <end position="309"/>
    </location>
</feature>
<dbReference type="AlphaFoldDB" id="A0A0K1NJR8"/>
<evidence type="ECO:0000313" key="6">
    <source>
        <dbReference type="Proteomes" id="UP000060345"/>
    </source>
</evidence>
<dbReference type="RefSeq" id="WP_025078292.1">
    <property type="nucleotide sequence ID" value="NZ_BAKO01000011.1"/>
</dbReference>
<evidence type="ECO:0000313" key="7">
    <source>
        <dbReference type="Proteomes" id="UP000682005"/>
    </source>
</evidence>
<dbReference type="GO" id="GO:0005525">
    <property type="term" value="F:GTP binding"/>
    <property type="evidence" value="ECO:0007669"/>
    <property type="project" value="InterPro"/>
</dbReference>
<sequence length="552" mass="63378">MEKYKDFEVLKSLLLEGANYDLDLSELSQKLEEYTASSSEGLIKVVLLGSFSDGKTTAIAGLLNQLEDNMKIDEDESTDDLVVYYMDGLGHQYQIIDTPGLFGTEEKNINGKTIRISDITEKYISEAHIVIYVCNSVNTLKDSHKEVLQKVLREYGKLRSAIFVINKMDDVADTNDEEEYMEVSAIKMKTFTDRLKQVIGLTPDEEKQLKIACVSANPKGKGLHEWFTKKEEYDRRSHLQQLKEYVSSTIKESDIKILSTQVDEAVIKDIGFELKLSLTEKIAQLDETVSKIKDSLDQMESNLAILKSDIIQNKGIMRNGIEQLQKYYNHELNNVGNLTAMGTLVEDEFGIKNDKIDFNILERKVNQILEECCESNNSKIKANETTFKQQFETQNEILNKVLKGGLQGMHKVTRKNVLQARDLLFKGYKFKPWGATKVAKNIRTAAAVIGVLLDGWALYKKNKNNKKLNEIIKNIKEILRCYFSEIFNMFKENDTYFKNFAPSYVELSKTVTDRKDELHVLEVNILSLKKYKEKIQRWFGEDIEDAVFEEIN</sequence>
<keyword evidence="7" id="KW-1185">Reference proteome</keyword>
<organism evidence="4 6">
    <name type="scientific">Prevotella fusca JCM 17724</name>
    <dbReference type="NCBI Taxonomy" id="1236517"/>
    <lineage>
        <taxon>Bacteria</taxon>
        <taxon>Pseudomonadati</taxon>
        <taxon>Bacteroidota</taxon>
        <taxon>Bacteroidia</taxon>
        <taxon>Bacteroidales</taxon>
        <taxon>Prevotellaceae</taxon>
        <taxon>Prevotella</taxon>
    </lineage>
</organism>
<dbReference type="InterPro" id="IPR040576">
    <property type="entry name" value="DLP_helical"/>
</dbReference>
<dbReference type="Gene3D" id="3.40.50.300">
    <property type="entry name" value="P-loop containing nucleotide triphosphate hydrolases"/>
    <property type="match status" value="1"/>
</dbReference>
<proteinExistence type="predicted"/>
<evidence type="ECO:0000259" key="3">
    <source>
        <dbReference type="Pfam" id="PF18709"/>
    </source>
</evidence>
<feature type="domain" description="Dynamin-like helical" evidence="3">
    <location>
        <begin position="201"/>
        <end position="518"/>
    </location>
</feature>
<accession>A0A0K1NJR8</accession>
<keyword evidence="1" id="KW-0175">Coiled coil</keyword>
<dbReference type="Pfam" id="PF18709">
    <property type="entry name" value="DLP_helical"/>
    <property type="match status" value="1"/>
</dbReference>
<evidence type="ECO:0000256" key="1">
    <source>
        <dbReference type="SAM" id="Coils"/>
    </source>
</evidence>
<protein>
    <submittedName>
        <fullName evidence="5">50S ribosome-binding GTPase</fullName>
    </submittedName>
</protein>
<name>A0A0K1NJR8_9BACT</name>
<dbReference type="NCBIfam" id="NF041922">
    <property type="entry name" value="DLP_LeoA_gen"/>
    <property type="match status" value="1"/>
</dbReference>
<dbReference type="SUPFAM" id="SSF52540">
    <property type="entry name" value="P-loop containing nucleoside triphosphate hydrolases"/>
    <property type="match status" value="1"/>
</dbReference>
<dbReference type="EMBL" id="CP072370">
    <property type="protein sequence ID" value="QUB86746.1"/>
    <property type="molecule type" value="Genomic_DNA"/>
</dbReference>
<evidence type="ECO:0000313" key="5">
    <source>
        <dbReference type="EMBL" id="QUB86746.1"/>
    </source>
</evidence>
<dbReference type="InterPro" id="IPR027417">
    <property type="entry name" value="P-loop_NTPase"/>
</dbReference>
<dbReference type="Proteomes" id="UP000060345">
    <property type="component" value="Chromosome 1"/>
</dbReference>
<reference evidence="5 7" key="2">
    <citation type="submission" date="2021-03" db="EMBL/GenBank/DDBJ databases">
        <title>Human Oral Microbial Genomes.</title>
        <authorList>
            <person name="Johnston C.D."/>
            <person name="Chen T."/>
            <person name="Dewhirst F.E."/>
        </authorList>
    </citation>
    <scope>NUCLEOTIDE SEQUENCE [LARGE SCALE GENOMIC DNA]</scope>
    <source>
        <strain evidence="5 7">W1435</strain>
    </source>
</reference>
<dbReference type="OrthoDB" id="6402537at2"/>
<dbReference type="Pfam" id="PF01926">
    <property type="entry name" value="MMR_HSR1"/>
    <property type="match status" value="1"/>
</dbReference>
<dbReference type="STRING" id="1236517.ADJ77_04680"/>
<feature type="domain" description="G" evidence="2">
    <location>
        <begin position="44"/>
        <end position="167"/>
    </location>
</feature>
<dbReference type="Proteomes" id="UP000682005">
    <property type="component" value="Chromosome 1"/>
</dbReference>
<dbReference type="EMBL" id="CP012074">
    <property type="protein sequence ID" value="AKU69123.1"/>
    <property type="molecule type" value="Genomic_DNA"/>
</dbReference>
<gene>
    <name evidence="4" type="ORF">ADJ77_04680</name>
    <name evidence="5" type="ORF">J5A51_11785</name>
</gene>
<reference evidence="4 6" key="1">
    <citation type="submission" date="2015-07" db="EMBL/GenBank/DDBJ databases">
        <authorList>
            <person name="Noorani M."/>
        </authorList>
    </citation>
    <scope>NUCLEOTIDE SEQUENCE [LARGE SCALE GENOMIC DNA]</scope>
    <source>
        <strain evidence="4 6">W1435</strain>
    </source>
</reference>
<dbReference type="KEGG" id="pfus:ADJ77_04680"/>
<dbReference type="InterPro" id="IPR049678">
    <property type="entry name" value="LeoA-like"/>
</dbReference>
<evidence type="ECO:0000259" key="2">
    <source>
        <dbReference type="Pfam" id="PF01926"/>
    </source>
</evidence>
<dbReference type="InterPro" id="IPR006073">
    <property type="entry name" value="GTP-bd"/>
</dbReference>